<organism evidence="1 2">
    <name type="scientific">Dyella acidiphila</name>
    <dbReference type="NCBI Taxonomy" id="2775866"/>
    <lineage>
        <taxon>Bacteria</taxon>
        <taxon>Pseudomonadati</taxon>
        <taxon>Pseudomonadota</taxon>
        <taxon>Gammaproteobacteria</taxon>
        <taxon>Lysobacterales</taxon>
        <taxon>Rhodanobacteraceae</taxon>
        <taxon>Dyella</taxon>
    </lineage>
</organism>
<keyword evidence="2" id="KW-1185">Reference proteome</keyword>
<dbReference type="Proteomes" id="UP000651010">
    <property type="component" value="Unassembled WGS sequence"/>
</dbReference>
<accession>A0ABR9GFK8</accession>
<proteinExistence type="predicted"/>
<comment type="caution">
    <text evidence="1">The sequence shown here is derived from an EMBL/GenBank/DDBJ whole genome shotgun (WGS) entry which is preliminary data.</text>
</comment>
<name>A0ABR9GFK8_9GAMM</name>
<dbReference type="RefSeq" id="WP_192557647.1">
    <property type="nucleotide sequence ID" value="NZ_JACZZA010000017.1"/>
</dbReference>
<sequence length="206" mass="24213">MNSTKLEYYNDAHFYDHDYGEINRYKNFIQVNPNIIKVQEKLARIKPVPYSYFGTLSFQYDLRPDEATKVASTHWRKVQKHSLGRNWIKKGMEPLTGLIVMERHPIYNKKTTQIFSTCHFHHLIYDHPALGKNKLAAAYELDSAFAEAACGLTHKNKRWQLVSRYGTRVLPVYDTMQICGYVAKEAWHYTWEWSDRIGYLCKDGVV</sequence>
<evidence type="ECO:0000313" key="2">
    <source>
        <dbReference type="Proteomes" id="UP000651010"/>
    </source>
</evidence>
<protein>
    <submittedName>
        <fullName evidence="1">Uncharacterized protein</fullName>
    </submittedName>
</protein>
<gene>
    <name evidence="1" type="ORF">IGX34_20640</name>
</gene>
<evidence type="ECO:0000313" key="1">
    <source>
        <dbReference type="EMBL" id="MBE1162800.1"/>
    </source>
</evidence>
<reference evidence="1 2" key="1">
    <citation type="submission" date="2020-09" db="EMBL/GenBank/DDBJ databases">
        <title>Dyella sp. 7MK23 isolated from forest soil.</title>
        <authorList>
            <person name="Fu J."/>
        </authorList>
    </citation>
    <scope>NUCLEOTIDE SEQUENCE [LARGE SCALE GENOMIC DNA]</scope>
    <source>
        <strain evidence="1 2">7MK23</strain>
    </source>
</reference>
<dbReference type="EMBL" id="JACZZA010000017">
    <property type="protein sequence ID" value="MBE1162800.1"/>
    <property type="molecule type" value="Genomic_DNA"/>
</dbReference>